<keyword evidence="3" id="KW-1185">Reference proteome</keyword>
<dbReference type="Proteomes" id="UP001341840">
    <property type="component" value="Unassembled WGS sequence"/>
</dbReference>
<evidence type="ECO:0000256" key="1">
    <source>
        <dbReference type="SAM" id="Coils"/>
    </source>
</evidence>
<keyword evidence="1" id="KW-0175">Coiled coil</keyword>
<reference evidence="2 3" key="1">
    <citation type="journal article" date="2023" name="Plants (Basel)">
        <title>Bridging the Gap: Combining Genomics and Transcriptomics Approaches to Understand Stylosanthes scabra, an Orphan Legume from the Brazilian Caatinga.</title>
        <authorList>
            <person name="Ferreira-Neto J.R.C."/>
            <person name="da Silva M.D."/>
            <person name="Binneck E."/>
            <person name="de Melo N.F."/>
            <person name="da Silva R.H."/>
            <person name="de Melo A.L.T.M."/>
            <person name="Pandolfi V."/>
            <person name="Bustamante F.O."/>
            <person name="Brasileiro-Vidal A.C."/>
            <person name="Benko-Iseppon A.M."/>
        </authorList>
    </citation>
    <scope>NUCLEOTIDE SEQUENCE [LARGE SCALE GENOMIC DNA]</scope>
    <source>
        <tissue evidence="2">Leaves</tissue>
    </source>
</reference>
<sequence>MVHKKKDGSYIHEDAWTIAEAIQEIKGCDRSSKKLSQNDSLAQINNHGTQQTSSTSHVDVDGYQKEIVELKVEAAEEKRKKQTMENLVRYLIH</sequence>
<protein>
    <submittedName>
        <fullName evidence="2">Uncharacterized protein</fullName>
    </submittedName>
</protein>
<dbReference type="EMBL" id="JASCZI010151106">
    <property type="protein sequence ID" value="MED6169472.1"/>
    <property type="molecule type" value="Genomic_DNA"/>
</dbReference>
<comment type="caution">
    <text evidence="2">The sequence shown here is derived from an EMBL/GenBank/DDBJ whole genome shotgun (WGS) entry which is preliminary data.</text>
</comment>
<gene>
    <name evidence="2" type="ORF">PIB30_021604</name>
</gene>
<name>A0ABU6V7V9_9FABA</name>
<evidence type="ECO:0000313" key="2">
    <source>
        <dbReference type="EMBL" id="MED6169472.1"/>
    </source>
</evidence>
<proteinExistence type="predicted"/>
<organism evidence="2 3">
    <name type="scientific">Stylosanthes scabra</name>
    <dbReference type="NCBI Taxonomy" id="79078"/>
    <lineage>
        <taxon>Eukaryota</taxon>
        <taxon>Viridiplantae</taxon>
        <taxon>Streptophyta</taxon>
        <taxon>Embryophyta</taxon>
        <taxon>Tracheophyta</taxon>
        <taxon>Spermatophyta</taxon>
        <taxon>Magnoliopsida</taxon>
        <taxon>eudicotyledons</taxon>
        <taxon>Gunneridae</taxon>
        <taxon>Pentapetalae</taxon>
        <taxon>rosids</taxon>
        <taxon>fabids</taxon>
        <taxon>Fabales</taxon>
        <taxon>Fabaceae</taxon>
        <taxon>Papilionoideae</taxon>
        <taxon>50 kb inversion clade</taxon>
        <taxon>dalbergioids sensu lato</taxon>
        <taxon>Dalbergieae</taxon>
        <taxon>Pterocarpus clade</taxon>
        <taxon>Stylosanthes</taxon>
    </lineage>
</organism>
<accession>A0ABU6V7V9</accession>
<feature type="coiled-coil region" evidence="1">
    <location>
        <begin position="60"/>
        <end position="87"/>
    </location>
</feature>
<evidence type="ECO:0000313" key="3">
    <source>
        <dbReference type="Proteomes" id="UP001341840"/>
    </source>
</evidence>